<gene>
    <name evidence="5" type="ORF">F1188_00895</name>
</gene>
<keyword evidence="6" id="KW-1185">Reference proteome</keyword>
<evidence type="ECO:0000313" key="5">
    <source>
        <dbReference type="EMBL" id="KAA5607355.1"/>
    </source>
</evidence>
<proteinExistence type="predicted"/>
<reference evidence="5 6" key="1">
    <citation type="submission" date="2019-09" db="EMBL/GenBank/DDBJ databases">
        <title>Genome sequence of Roseospira marina, one of the more divergent members of the non-sulfur purple photosynthetic bacterial family, the Rhodospirillaceae.</title>
        <authorList>
            <person name="Meyer T."/>
            <person name="Kyndt J."/>
        </authorList>
    </citation>
    <scope>NUCLEOTIDE SEQUENCE [LARGE SCALE GENOMIC DNA]</scope>
    <source>
        <strain evidence="5 6">DSM 15113</strain>
    </source>
</reference>
<comment type="catalytic activity">
    <reaction evidence="1">
        <text>Hydrolyzes the link between N-acetylmuramoyl residues and L-amino acid residues in certain cell-wall glycopeptides.</text>
        <dbReference type="EC" id="3.5.1.28"/>
    </reaction>
</comment>
<dbReference type="Proteomes" id="UP000324065">
    <property type="component" value="Unassembled WGS sequence"/>
</dbReference>
<evidence type="ECO:0000256" key="3">
    <source>
        <dbReference type="ARBA" id="ARBA00022801"/>
    </source>
</evidence>
<sequence>MERPKMTHAWFTGSGLPLKSRRRLQRRAWHVLAVAIAAWVAWGDESSWASCAPGGVTVAVDIGHSPAASGATSARGRPEYAFNLELATRVRDQLAASGLAAFLVRTASGEAPDLFARTQIAAARGADLFLSIHHDSVQPRYLERGQLDGAAARFSRYARGYSLFISHKNPATEASLAVAQGIGRALADWGLEPSLHHAEPIPGENRPLLDAALGIYDFADLIVLKTAAMPAVLFEAGVIVHPEEEVRLRDPFRQDTMAEAIARGILASCPPLPVGR</sequence>
<dbReference type="InterPro" id="IPR050695">
    <property type="entry name" value="N-acetylmuramoyl_amidase_3"/>
</dbReference>
<dbReference type="EMBL" id="VWPJ01000001">
    <property type="protein sequence ID" value="KAA5607355.1"/>
    <property type="molecule type" value="Genomic_DNA"/>
</dbReference>
<dbReference type="SUPFAM" id="SSF53187">
    <property type="entry name" value="Zn-dependent exopeptidases"/>
    <property type="match status" value="1"/>
</dbReference>
<evidence type="ECO:0000256" key="1">
    <source>
        <dbReference type="ARBA" id="ARBA00001561"/>
    </source>
</evidence>
<accession>A0A5M6II62</accession>
<organism evidence="5 6">
    <name type="scientific">Roseospira marina</name>
    <dbReference type="NCBI Taxonomy" id="140057"/>
    <lineage>
        <taxon>Bacteria</taxon>
        <taxon>Pseudomonadati</taxon>
        <taxon>Pseudomonadota</taxon>
        <taxon>Alphaproteobacteria</taxon>
        <taxon>Rhodospirillales</taxon>
        <taxon>Rhodospirillaceae</taxon>
        <taxon>Roseospira</taxon>
    </lineage>
</organism>
<protein>
    <recommendedName>
        <fullName evidence="2">N-acetylmuramoyl-L-alanine amidase</fullName>
        <ecNumber evidence="2">3.5.1.28</ecNumber>
    </recommendedName>
</protein>
<name>A0A5M6II62_9PROT</name>
<feature type="domain" description="MurNAc-LAA" evidence="4">
    <location>
        <begin position="118"/>
        <end position="266"/>
    </location>
</feature>
<dbReference type="Pfam" id="PF01520">
    <property type="entry name" value="Amidase_3"/>
    <property type="match status" value="1"/>
</dbReference>
<evidence type="ECO:0000256" key="2">
    <source>
        <dbReference type="ARBA" id="ARBA00011901"/>
    </source>
</evidence>
<dbReference type="GO" id="GO:0009253">
    <property type="term" value="P:peptidoglycan catabolic process"/>
    <property type="evidence" value="ECO:0007669"/>
    <property type="project" value="InterPro"/>
</dbReference>
<evidence type="ECO:0000259" key="4">
    <source>
        <dbReference type="SMART" id="SM00646"/>
    </source>
</evidence>
<evidence type="ECO:0000313" key="6">
    <source>
        <dbReference type="Proteomes" id="UP000324065"/>
    </source>
</evidence>
<dbReference type="GO" id="GO:0008745">
    <property type="term" value="F:N-acetylmuramoyl-L-alanine amidase activity"/>
    <property type="evidence" value="ECO:0007669"/>
    <property type="project" value="UniProtKB-EC"/>
</dbReference>
<dbReference type="Gene3D" id="3.40.630.40">
    <property type="entry name" value="Zn-dependent exopeptidases"/>
    <property type="match status" value="1"/>
</dbReference>
<dbReference type="PANTHER" id="PTHR30404">
    <property type="entry name" value="N-ACETYLMURAMOYL-L-ALANINE AMIDASE"/>
    <property type="match status" value="1"/>
</dbReference>
<dbReference type="PANTHER" id="PTHR30404:SF0">
    <property type="entry name" value="N-ACETYLMURAMOYL-L-ALANINE AMIDASE AMIC"/>
    <property type="match status" value="1"/>
</dbReference>
<dbReference type="InterPro" id="IPR002508">
    <property type="entry name" value="MurNAc-LAA_cat"/>
</dbReference>
<dbReference type="EC" id="3.5.1.28" evidence="2"/>
<dbReference type="OrthoDB" id="5451849at2"/>
<comment type="caution">
    <text evidence="5">The sequence shown here is derived from an EMBL/GenBank/DDBJ whole genome shotgun (WGS) entry which is preliminary data.</text>
</comment>
<dbReference type="AlphaFoldDB" id="A0A5M6II62"/>
<dbReference type="SMART" id="SM00646">
    <property type="entry name" value="Ami_3"/>
    <property type="match status" value="1"/>
</dbReference>
<dbReference type="GO" id="GO:0030288">
    <property type="term" value="C:outer membrane-bounded periplasmic space"/>
    <property type="evidence" value="ECO:0007669"/>
    <property type="project" value="TreeGrafter"/>
</dbReference>
<keyword evidence="3" id="KW-0378">Hydrolase</keyword>
<dbReference type="CDD" id="cd02696">
    <property type="entry name" value="MurNAc-LAA"/>
    <property type="match status" value="1"/>
</dbReference>